<organism evidence="2 3">
    <name type="scientific">Trematosphaeria pertusa</name>
    <dbReference type="NCBI Taxonomy" id="390896"/>
    <lineage>
        <taxon>Eukaryota</taxon>
        <taxon>Fungi</taxon>
        <taxon>Dikarya</taxon>
        <taxon>Ascomycota</taxon>
        <taxon>Pezizomycotina</taxon>
        <taxon>Dothideomycetes</taxon>
        <taxon>Pleosporomycetidae</taxon>
        <taxon>Pleosporales</taxon>
        <taxon>Massarineae</taxon>
        <taxon>Trematosphaeriaceae</taxon>
        <taxon>Trematosphaeria</taxon>
    </lineage>
</organism>
<evidence type="ECO:0000313" key="2">
    <source>
        <dbReference type="EMBL" id="KAF2244122.1"/>
    </source>
</evidence>
<dbReference type="GeneID" id="54583210"/>
<accession>A0A6A6I2C8</accession>
<evidence type="ECO:0000313" key="3">
    <source>
        <dbReference type="Proteomes" id="UP000800094"/>
    </source>
</evidence>
<sequence length="121" mass="13720">MAIKLGDTPLAVREAIGFDDAQWHRFYWLTKEEAQKLLRDHPKWATYEDVSTSECAGLLARINETLAKDHIPTITEDVLRWRMTRVIRERRRSQAAGGITGSAQSQPSVGGTQPYDPVRDV</sequence>
<dbReference type="OrthoDB" id="3799196at2759"/>
<feature type="compositionally biased region" description="Polar residues" evidence="1">
    <location>
        <begin position="101"/>
        <end position="111"/>
    </location>
</feature>
<dbReference type="EMBL" id="ML987203">
    <property type="protein sequence ID" value="KAF2244122.1"/>
    <property type="molecule type" value="Genomic_DNA"/>
</dbReference>
<reference evidence="2" key="1">
    <citation type="journal article" date="2020" name="Stud. Mycol.">
        <title>101 Dothideomycetes genomes: a test case for predicting lifestyles and emergence of pathogens.</title>
        <authorList>
            <person name="Haridas S."/>
            <person name="Albert R."/>
            <person name="Binder M."/>
            <person name="Bloem J."/>
            <person name="Labutti K."/>
            <person name="Salamov A."/>
            <person name="Andreopoulos B."/>
            <person name="Baker S."/>
            <person name="Barry K."/>
            <person name="Bills G."/>
            <person name="Bluhm B."/>
            <person name="Cannon C."/>
            <person name="Castanera R."/>
            <person name="Culley D."/>
            <person name="Daum C."/>
            <person name="Ezra D."/>
            <person name="Gonzalez J."/>
            <person name="Henrissat B."/>
            <person name="Kuo A."/>
            <person name="Liang C."/>
            <person name="Lipzen A."/>
            <person name="Lutzoni F."/>
            <person name="Magnuson J."/>
            <person name="Mondo S."/>
            <person name="Nolan M."/>
            <person name="Ohm R."/>
            <person name="Pangilinan J."/>
            <person name="Park H.-J."/>
            <person name="Ramirez L."/>
            <person name="Alfaro M."/>
            <person name="Sun H."/>
            <person name="Tritt A."/>
            <person name="Yoshinaga Y."/>
            <person name="Zwiers L.-H."/>
            <person name="Turgeon B."/>
            <person name="Goodwin S."/>
            <person name="Spatafora J."/>
            <person name="Crous P."/>
            <person name="Grigoriev I."/>
        </authorList>
    </citation>
    <scope>NUCLEOTIDE SEQUENCE</scope>
    <source>
        <strain evidence="2">CBS 122368</strain>
    </source>
</reference>
<keyword evidence="3" id="KW-1185">Reference proteome</keyword>
<dbReference type="AlphaFoldDB" id="A0A6A6I2C8"/>
<dbReference type="RefSeq" id="XP_033679126.1">
    <property type="nucleotide sequence ID" value="XM_033829880.1"/>
</dbReference>
<gene>
    <name evidence="2" type="ORF">BU26DRAFT_522831</name>
</gene>
<protein>
    <submittedName>
        <fullName evidence="2">Uncharacterized protein</fullName>
    </submittedName>
</protein>
<proteinExistence type="predicted"/>
<name>A0A6A6I2C8_9PLEO</name>
<dbReference type="Proteomes" id="UP000800094">
    <property type="component" value="Unassembled WGS sequence"/>
</dbReference>
<evidence type="ECO:0000256" key="1">
    <source>
        <dbReference type="SAM" id="MobiDB-lite"/>
    </source>
</evidence>
<feature type="region of interest" description="Disordered" evidence="1">
    <location>
        <begin position="91"/>
        <end position="121"/>
    </location>
</feature>